<gene>
    <name evidence="12" type="ORF">CQW23_30614</name>
</gene>
<evidence type="ECO:0000256" key="2">
    <source>
        <dbReference type="ARBA" id="ARBA00007456"/>
    </source>
</evidence>
<feature type="binding site" evidence="9">
    <location>
        <position position="99"/>
    </location>
    <ligand>
        <name>Mn(2+)</name>
        <dbReference type="ChEBI" id="CHEBI:29035"/>
    </ligand>
</feature>
<feature type="binding site" evidence="9">
    <location>
        <position position="146"/>
    </location>
    <ligand>
        <name>Mn(2+)</name>
        <dbReference type="ChEBI" id="CHEBI:29035"/>
    </ligand>
</feature>
<feature type="signal peptide" evidence="10">
    <location>
        <begin position="1"/>
        <end position="24"/>
    </location>
</feature>
<keyword evidence="5 8" id="KW-0479">Metal-binding</keyword>
<feature type="binding site" evidence="8">
    <location>
        <position position="94"/>
    </location>
    <ligand>
        <name>oxalate</name>
        <dbReference type="ChEBI" id="CHEBI:30623"/>
    </ligand>
</feature>
<protein>
    <recommendedName>
        <fullName evidence="11">Cupin type-1 domain-containing protein</fullName>
    </recommendedName>
</protein>
<feature type="chain" id="PRO_5013646379" description="Cupin type-1 domain-containing protein" evidence="10">
    <location>
        <begin position="25"/>
        <end position="209"/>
    </location>
</feature>
<dbReference type="SMART" id="SM00835">
    <property type="entry name" value="Cupin_1"/>
    <property type="match status" value="1"/>
</dbReference>
<evidence type="ECO:0000256" key="1">
    <source>
        <dbReference type="ARBA" id="ARBA00004271"/>
    </source>
</evidence>
<accession>A0A2G2V9X0</accession>
<keyword evidence="6" id="KW-1015">Disulfide bond</keyword>
<dbReference type="Pfam" id="PF00190">
    <property type="entry name" value="Cupin_1"/>
    <property type="match status" value="1"/>
</dbReference>
<organism evidence="12 13">
    <name type="scientific">Capsicum baccatum</name>
    <name type="common">Peruvian pepper</name>
    <dbReference type="NCBI Taxonomy" id="33114"/>
    <lineage>
        <taxon>Eukaryota</taxon>
        <taxon>Viridiplantae</taxon>
        <taxon>Streptophyta</taxon>
        <taxon>Embryophyta</taxon>
        <taxon>Tracheophyta</taxon>
        <taxon>Spermatophyta</taxon>
        <taxon>Magnoliopsida</taxon>
        <taxon>eudicotyledons</taxon>
        <taxon>Gunneridae</taxon>
        <taxon>Pentapetalae</taxon>
        <taxon>asterids</taxon>
        <taxon>lamiids</taxon>
        <taxon>Solanales</taxon>
        <taxon>Solanaceae</taxon>
        <taxon>Solanoideae</taxon>
        <taxon>Capsiceae</taxon>
        <taxon>Capsicum</taxon>
    </lineage>
</organism>
<keyword evidence="3" id="KW-0052">Apoplast</keyword>
<dbReference type="GO" id="GO:0048046">
    <property type="term" value="C:apoplast"/>
    <property type="evidence" value="ECO:0007669"/>
    <property type="project" value="UniProtKB-SubCell"/>
</dbReference>
<sequence>MEPNIAISMTMYLIISNIFLYSFASEAPVHEDSKLVNPNDYFGSGINTSDLPQPGVGVSLNIIDANKIPALKSSSMSIVRGDFDPLGGVPIHIHPHSNELVVGLKGSIHVGFLVPCSLEQPTCKSQHVTKILNPGDVFIIPEGRIHYLQNMDRNASATAFTIFSNIDFFIPPLIGRTIFAADPPVDDRIIENSFRLDKTAIEDVKMKFN</sequence>
<evidence type="ECO:0000256" key="3">
    <source>
        <dbReference type="ARBA" id="ARBA00022523"/>
    </source>
</evidence>
<evidence type="ECO:0000313" key="12">
    <source>
        <dbReference type="EMBL" id="PHT29766.1"/>
    </source>
</evidence>
<dbReference type="Proteomes" id="UP000224567">
    <property type="component" value="Unassembled WGS sequence"/>
</dbReference>
<evidence type="ECO:0000256" key="4">
    <source>
        <dbReference type="ARBA" id="ARBA00022525"/>
    </source>
</evidence>
<keyword evidence="4" id="KW-0964">Secreted</keyword>
<dbReference type="InterPro" id="IPR014710">
    <property type="entry name" value="RmlC-like_jellyroll"/>
</dbReference>
<keyword evidence="10" id="KW-0732">Signal</keyword>
<evidence type="ECO:0000256" key="5">
    <source>
        <dbReference type="ARBA" id="ARBA00022723"/>
    </source>
</evidence>
<dbReference type="Gene3D" id="2.60.120.10">
    <property type="entry name" value="Jelly Rolls"/>
    <property type="match status" value="1"/>
</dbReference>
<dbReference type="InterPro" id="IPR006045">
    <property type="entry name" value="Cupin_1"/>
</dbReference>
<comment type="caution">
    <text evidence="12">The sequence shown here is derived from an EMBL/GenBank/DDBJ whole genome shotgun (WGS) entry which is preliminary data.</text>
</comment>
<dbReference type="SUPFAM" id="SSF51182">
    <property type="entry name" value="RmlC-like cupins"/>
    <property type="match status" value="1"/>
</dbReference>
<proteinExistence type="inferred from homology"/>
<feature type="binding site" evidence="8">
    <location>
        <position position="99"/>
    </location>
    <ligand>
        <name>oxalate</name>
        <dbReference type="ChEBI" id="CHEBI:30623"/>
    </ligand>
</feature>
<evidence type="ECO:0000256" key="6">
    <source>
        <dbReference type="ARBA" id="ARBA00023157"/>
    </source>
</evidence>
<dbReference type="PANTHER" id="PTHR31238">
    <property type="entry name" value="GERMIN-LIKE PROTEIN SUBFAMILY 3 MEMBER 3"/>
    <property type="match status" value="1"/>
</dbReference>
<evidence type="ECO:0000256" key="10">
    <source>
        <dbReference type="SAM" id="SignalP"/>
    </source>
</evidence>
<dbReference type="InterPro" id="IPR001929">
    <property type="entry name" value="Germin"/>
</dbReference>
<dbReference type="InterPro" id="IPR011051">
    <property type="entry name" value="RmlC_Cupin_sf"/>
</dbReference>
<name>A0A2G2V9X0_CAPBA</name>
<dbReference type="InterPro" id="IPR019780">
    <property type="entry name" value="Germin_Mn-BS"/>
</dbReference>
<reference evidence="13" key="2">
    <citation type="journal article" date="2017" name="J. Anim. Genet.">
        <title>Multiple reference genome sequences of hot pepper reveal the massive evolution of plant disease resistance genes by retroduplication.</title>
        <authorList>
            <person name="Kim S."/>
            <person name="Park J."/>
            <person name="Yeom S.-I."/>
            <person name="Kim Y.-M."/>
            <person name="Seo E."/>
            <person name="Kim K.-T."/>
            <person name="Kim M.-S."/>
            <person name="Lee J.M."/>
            <person name="Cheong K."/>
            <person name="Shin H.-S."/>
            <person name="Kim S.-B."/>
            <person name="Han K."/>
            <person name="Lee J."/>
            <person name="Park M."/>
            <person name="Lee H.-A."/>
            <person name="Lee H.-Y."/>
            <person name="Lee Y."/>
            <person name="Oh S."/>
            <person name="Lee J.H."/>
            <person name="Choi E."/>
            <person name="Choi E."/>
            <person name="Lee S.E."/>
            <person name="Jeon J."/>
            <person name="Kim H."/>
            <person name="Choi G."/>
            <person name="Song H."/>
            <person name="Lee J."/>
            <person name="Lee S.-C."/>
            <person name="Kwon J.-K."/>
            <person name="Lee H.-Y."/>
            <person name="Koo N."/>
            <person name="Hong Y."/>
            <person name="Kim R.W."/>
            <person name="Kang W.-H."/>
            <person name="Huh J.H."/>
            <person name="Kang B.-C."/>
            <person name="Yang T.-J."/>
            <person name="Lee Y.-H."/>
            <person name="Bennetzen J.L."/>
            <person name="Choi D."/>
        </authorList>
    </citation>
    <scope>NUCLEOTIDE SEQUENCE [LARGE SCALE GENOMIC DNA]</scope>
    <source>
        <strain evidence="13">cv. PBC81</strain>
    </source>
</reference>
<dbReference type="PROSITE" id="PS00725">
    <property type="entry name" value="GERMIN"/>
    <property type="match status" value="1"/>
</dbReference>
<dbReference type="STRING" id="33114.A0A2G2V9X0"/>
<feature type="binding site" evidence="9">
    <location>
        <position position="92"/>
    </location>
    <ligand>
        <name>Mn(2+)</name>
        <dbReference type="ChEBI" id="CHEBI:29035"/>
    </ligand>
</feature>
<dbReference type="CDD" id="cd02241">
    <property type="entry name" value="cupin_OxOx"/>
    <property type="match status" value="1"/>
</dbReference>
<evidence type="ECO:0000256" key="8">
    <source>
        <dbReference type="PIRSR" id="PIRSR601929-1"/>
    </source>
</evidence>
<keyword evidence="7 8" id="KW-0464">Manganese</keyword>
<reference evidence="12 13" key="1">
    <citation type="journal article" date="2017" name="Genome Biol.">
        <title>New reference genome sequences of hot pepper reveal the massive evolution of plant disease-resistance genes by retroduplication.</title>
        <authorList>
            <person name="Kim S."/>
            <person name="Park J."/>
            <person name="Yeom S.I."/>
            <person name="Kim Y.M."/>
            <person name="Seo E."/>
            <person name="Kim K.T."/>
            <person name="Kim M.S."/>
            <person name="Lee J.M."/>
            <person name="Cheong K."/>
            <person name="Shin H.S."/>
            <person name="Kim S.B."/>
            <person name="Han K."/>
            <person name="Lee J."/>
            <person name="Park M."/>
            <person name="Lee H.A."/>
            <person name="Lee H.Y."/>
            <person name="Lee Y."/>
            <person name="Oh S."/>
            <person name="Lee J.H."/>
            <person name="Choi E."/>
            <person name="Choi E."/>
            <person name="Lee S.E."/>
            <person name="Jeon J."/>
            <person name="Kim H."/>
            <person name="Choi G."/>
            <person name="Song H."/>
            <person name="Lee J."/>
            <person name="Lee S.C."/>
            <person name="Kwon J.K."/>
            <person name="Lee H.Y."/>
            <person name="Koo N."/>
            <person name="Hong Y."/>
            <person name="Kim R.W."/>
            <person name="Kang W.H."/>
            <person name="Huh J.H."/>
            <person name="Kang B.C."/>
            <person name="Yang T.J."/>
            <person name="Lee Y.H."/>
            <person name="Bennetzen J.L."/>
            <person name="Choi D."/>
        </authorList>
    </citation>
    <scope>NUCLEOTIDE SEQUENCE [LARGE SCALE GENOMIC DNA]</scope>
    <source>
        <strain evidence="13">cv. PBC81</strain>
    </source>
</reference>
<evidence type="ECO:0000256" key="7">
    <source>
        <dbReference type="ARBA" id="ARBA00023211"/>
    </source>
</evidence>
<evidence type="ECO:0000313" key="13">
    <source>
        <dbReference type="Proteomes" id="UP000224567"/>
    </source>
</evidence>
<dbReference type="EMBL" id="MLFT02000082">
    <property type="protein sequence ID" value="PHT29766.1"/>
    <property type="molecule type" value="Genomic_DNA"/>
</dbReference>
<comment type="similarity">
    <text evidence="2">Belongs to the germin family.</text>
</comment>
<feature type="binding site" evidence="9">
    <location>
        <position position="94"/>
    </location>
    <ligand>
        <name>Mn(2+)</name>
        <dbReference type="ChEBI" id="CHEBI:29035"/>
    </ligand>
</feature>
<comment type="subcellular location">
    <subcellularLocation>
        <location evidence="1">Secreted</location>
        <location evidence="1">Extracellular space</location>
        <location evidence="1">Apoplast</location>
    </subcellularLocation>
</comment>
<feature type="domain" description="Cupin type-1" evidence="11">
    <location>
        <begin position="49"/>
        <end position="202"/>
    </location>
</feature>
<evidence type="ECO:0000256" key="9">
    <source>
        <dbReference type="PIRSR" id="PIRSR601929-2"/>
    </source>
</evidence>
<dbReference type="GO" id="GO:0030145">
    <property type="term" value="F:manganese ion binding"/>
    <property type="evidence" value="ECO:0007669"/>
    <property type="project" value="InterPro"/>
</dbReference>
<dbReference type="OrthoDB" id="1921208at2759"/>
<dbReference type="AlphaFoldDB" id="A0A2G2V9X0"/>
<evidence type="ECO:0000259" key="11">
    <source>
        <dbReference type="SMART" id="SM00835"/>
    </source>
</evidence>
<keyword evidence="13" id="KW-1185">Reference proteome</keyword>